<dbReference type="RefSeq" id="WP_006682566.1">
    <property type="nucleotide sequence ID" value="NZ_CAFB01000039.1"/>
</dbReference>
<sequence length="111" mass="12713">MLKNRAAIKSVAIYLRMTAKDKAAIEERAKERKMTVTEYLTRTGLARLTRQRADVDAIHQLRLCVEELKGIHRALQLLPTEAPMIDPATLEQTMQEICAAIQRIWRKGERG</sequence>
<keyword evidence="2" id="KW-1185">Reference proteome</keyword>
<comment type="caution">
    <text evidence="1">The sequence shown here is derived from an EMBL/GenBank/DDBJ whole genome shotgun (WGS) entry which is preliminary data.</text>
</comment>
<organism evidence="1 2">
    <name type="scientific">Candidatus Glomeribacter gigasporarum BEG34</name>
    <dbReference type="NCBI Taxonomy" id="1070319"/>
    <lineage>
        <taxon>Bacteria</taxon>
        <taxon>Pseudomonadati</taxon>
        <taxon>Pseudomonadota</taxon>
        <taxon>Betaproteobacteria</taxon>
        <taxon>Burkholderiales</taxon>
        <taxon>Burkholderiaceae</taxon>
        <taxon>Candidatus Glomeribacter</taxon>
    </lineage>
</organism>
<proteinExistence type="predicted"/>
<dbReference type="OrthoDB" id="9133291at2"/>
<evidence type="ECO:0000313" key="2">
    <source>
        <dbReference type="Proteomes" id="UP000054051"/>
    </source>
</evidence>
<gene>
    <name evidence="1" type="ORF">CAGGBEG34_220114</name>
</gene>
<dbReference type="EMBL" id="CAFB01000039">
    <property type="protein sequence ID" value="CCD29360.1"/>
    <property type="molecule type" value="Genomic_DNA"/>
</dbReference>
<dbReference type="STRING" id="1070319.CAGGBEG34_220114"/>
<protein>
    <recommendedName>
        <fullName evidence="3">Mobilization protein MobB</fullName>
    </recommendedName>
</protein>
<dbReference type="AlphaFoldDB" id="G2J9B3"/>
<evidence type="ECO:0000313" key="1">
    <source>
        <dbReference type="EMBL" id="CCD29360.1"/>
    </source>
</evidence>
<dbReference type="InterPro" id="IPR053842">
    <property type="entry name" value="NikA-like"/>
</dbReference>
<accession>G2J9B3</accession>
<reference evidence="1 2" key="1">
    <citation type="submission" date="2011-08" db="EMBL/GenBank/DDBJ databases">
        <title>The genome of the obligate endobacterium of an arbuscular mycorrhizal fungus reveals an interphylum network of nutritional interactions.</title>
        <authorList>
            <person name="Ghignone S."/>
            <person name="Salvioli A."/>
            <person name="Anca I."/>
            <person name="Lumini E."/>
            <person name="Ortu G."/>
            <person name="Petiti L."/>
            <person name="Cruveiller S."/>
            <person name="Bianciotto V."/>
            <person name="Piffanelli P."/>
            <person name="Lanfranco L."/>
            <person name="Bonfante P."/>
        </authorList>
    </citation>
    <scope>NUCLEOTIDE SEQUENCE [LARGE SCALE GENOMIC DNA]</scope>
    <source>
        <strain evidence="1 2">BEG34</strain>
    </source>
</reference>
<dbReference type="Proteomes" id="UP000054051">
    <property type="component" value="Unassembled WGS sequence"/>
</dbReference>
<name>G2J9B3_9BURK</name>
<evidence type="ECO:0008006" key="3">
    <source>
        <dbReference type="Google" id="ProtNLM"/>
    </source>
</evidence>
<dbReference type="Pfam" id="PF21983">
    <property type="entry name" value="NikA-like"/>
    <property type="match status" value="1"/>
</dbReference>